<evidence type="ECO:0000313" key="5">
    <source>
        <dbReference type="EMBL" id="MCK0532684.1"/>
    </source>
</evidence>
<name>A0ABT0DZY2_9SPHN</name>
<dbReference type="SUPFAM" id="SSF46689">
    <property type="entry name" value="Homeodomain-like"/>
    <property type="match status" value="1"/>
</dbReference>
<dbReference type="Pfam" id="PF00440">
    <property type="entry name" value="TetR_N"/>
    <property type="match status" value="1"/>
</dbReference>
<dbReference type="Gene3D" id="1.10.357.10">
    <property type="entry name" value="Tetracycline Repressor, domain 2"/>
    <property type="match status" value="1"/>
</dbReference>
<dbReference type="PROSITE" id="PS50977">
    <property type="entry name" value="HTH_TETR_2"/>
    <property type="match status" value="1"/>
</dbReference>
<evidence type="ECO:0000256" key="1">
    <source>
        <dbReference type="ARBA" id="ARBA00023125"/>
    </source>
</evidence>
<keyword evidence="6" id="KW-1185">Reference proteome</keyword>
<dbReference type="PRINTS" id="PR00455">
    <property type="entry name" value="HTHTETR"/>
</dbReference>
<protein>
    <submittedName>
        <fullName evidence="5">TetR/AcrR family transcriptional regulator</fullName>
    </submittedName>
</protein>
<evidence type="ECO:0000259" key="4">
    <source>
        <dbReference type="PROSITE" id="PS50977"/>
    </source>
</evidence>
<dbReference type="Pfam" id="PF14246">
    <property type="entry name" value="TetR_C_7"/>
    <property type="match status" value="1"/>
</dbReference>
<feature type="domain" description="HTH tetR-type" evidence="4">
    <location>
        <begin position="19"/>
        <end position="78"/>
    </location>
</feature>
<dbReference type="InterPro" id="IPR050109">
    <property type="entry name" value="HTH-type_TetR-like_transc_reg"/>
</dbReference>
<dbReference type="InterPro" id="IPR036271">
    <property type="entry name" value="Tet_transcr_reg_TetR-rel_C_sf"/>
</dbReference>
<evidence type="ECO:0000256" key="3">
    <source>
        <dbReference type="SAM" id="MobiDB-lite"/>
    </source>
</evidence>
<feature type="DNA-binding region" description="H-T-H motif" evidence="2">
    <location>
        <begin position="41"/>
        <end position="60"/>
    </location>
</feature>
<reference evidence="5 6" key="1">
    <citation type="submission" date="2022-04" db="EMBL/GenBank/DDBJ databases">
        <authorList>
            <person name="Huq M.A."/>
        </authorList>
    </citation>
    <scope>NUCLEOTIDE SEQUENCE [LARGE SCALE GENOMIC DNA]</scope>
    <source>
        <strain evidence="5 6">MAH-33</strain>
    </source>
</reference>
<keyword evidence="1 2" id="KW-0238">DNA-binding</keyword>
<dbReference type="InterPro" id="IPR039536">
    <property type="entry name" value="TetR_C_Proteobacteria"/>
</dbReference>
<evidence type="ECO:0000313" key="6">
    <source>
        <dbReference type="Proteomes" id="UP001203512"/>
    </source>
</evidence>
<evidence type="ECO:0000256" key="2">
    <source>
        <dbReference type="PROSITE-ProRule" id="PRU00335"/>
    </source>
</evidence>
<dbReference type="PANTHER" id="PTHR30055">
    <property type="entry name" value="HTH-TYPE TRANSCRIPTIONAL REGULATOR RUTR"/>
    <property type="match status" value="1"/>
</dbReference>
<proteinExistence type="predicted"/>
<dbReference type="InterPro" id="IPR009057">
    <property type="entry name" value="Homeodomain-like_sf"/>
</dbReference>
<dbReference type="EMBL" id="JALKHS010000011">
    <property type="protein sequence ID" value="MCK0532684.1"/>
    <property type="molecule type" value="Genomic_DNA"/>
</dbReference>
<dbReference type="PANTHER" id="PTHR30055:SF226">
    <property type="entry name" value="HTH-TYPE TRANSCRIPTIONAL REGULATOR PKSA"/>
    <property type="match status" value="1"/>
</dbReference>
<sequence>MTSPPPIRRPGRPRREESGDVEQRLVDTAMQMLAEHGPSLTMNSIITASGLSRKTVYAYYPNKTALFAAVVRQMLGYALSPVTIPRRSDWRESLLAFVEACLVEVCEPYATSMRRLLMLNPSFMEEARPHIEQVVVRRYLDPLIAFLQSLVDQGTIPEQDVAFAAESLTSLILSESHRRFFTGEADNIIDPVHLNAHARRLTGLFCGGVFAPGAVH</sequence>
<organism evidence="5 6">
    <name type="scientific">Sphingobium agri</name>
    <dbReference type="NCBI Taxonomy" id="2933566"/>
    <lineage>
        <taxon>Bacteria</taxon>
        <taxon>Pseudomonadati</taxon>
        <taxon>Pseudomonadota</taxon>
        <taxon>Alphaproteobacteria</taxon>
        <taxon>Sphingomonadales</taxon>
        <taxon>Sphingomonadaceae</taxon>
        <taxon>Sphingobium</taxon>
    </lineage>
</organism>
<dbReference type="SUPFAM" id="SSF48498">
    <property type="entry name" value="Tetracyclin repressor-like, C-terminal domain"/>
    <property type="match status" value="1"/>
</dbReference>
<dbReference type="Proteomes" id="UP001203512">
    <property type="component" value="Unassembled WGS sequence"/>
</dbReference>
<dbReference type="InterPro" id="IPR001647">
    <property type="entry name" value="HTH_TetR"/>
</dbReference>
<dbReference type="RefSeq" id="WP_247233479.1">
    <property type="nucleotide sequence ID" value="NZ_JALKHS010000011.1"/>
</dbReference>
<comment type="caution">
    <text evidence="5">The sequence shown here is derived from an EMBL/GenBank/DDBJ whole genome shotgun (WGS) entry which is preliminary data.</text>
</comment>
<gene>
    <name evidence="5" type="ORF">MU848_13935</name>
</gene>
<accession>A0ABT0DZY2</accession>
<feature type="region of interest" description="Disordered" evidence="3">
    <location>
        <begin position="1"/>
        <end position="20"/>
    </location>
</feature>